<dbReference type="InterPro" id="IPR012334">
    <property type="entry name" value="Pectin_lyas_fold"/>
</dbReference>
<evidence type="ECO:0000313" key="4">
    <source>
        <dbReference type="Proteomes" id="UP000758603"/>
    </source>
</evidence>
<reference evidence="3" key="1">
    <citation type="journal article" date="2021" name="Nat. Commun.">
        <title>Genetic determinants of endophytism in the Arabidopsis root mycobiome.</title>
        <authorList>
            <person name="Mesny F."/>
            <person name="Miyauchi S."/>
            <person name="Thiergart T."/>
            <person name="Pickel B."/>
            <person name="Atanasova L."/>
            <person name="Karlsson M."/>
            <person name="Huettel B."/>
            <person name="Barry K.W."/>
            <person name="Haridas S."/>
            <person name="Chen C."/>
            <person name="Bauer D."/>
            <person name="Andreopoulos W."/>
            <person name="Pangilinan J."/>
            <person name="LaButti K."/>
            <person name="Riley R."/>
            <person name="Lipzen A."/>
            <person name="Clum A."/>
            <person name="Drula E."/>
            <person name="Henrissat B."/>
            <person name="Kohler A."/>
            <person name="Grigoriev I.V."/>
            <person name="Martin F.M."/>
            <person name="Hacquard S."/>
        </authorList>
    </citation>
    <scope>NUCLEOTIDE SEQUENCE</scope>
    <source>
        <strain evidence="3">MPI-SDFR-AT-0073</strain>
    </source>
</reference>
<protein>
    <submittedName>
        <fullName evidence="3">Pectate lyase superfamily protein-domain-containing protein</fullName>
    </submittedName>
</protein>
<feature type="region of interest" description="Disordered" evidence="1">
    <location>
        <begin position="220"/>
        <end position="243"/>
    </location>
</feature>
<dbReference type="AlphaFoldDB" id="A0A9P8RFY2"/>
<keyword evidence="4" id="KW-1185">Reference proteome</keyword>
<proteinExistence type="predicted"/>
<name>A0A9P8RFY2_9PEZI</name>
<dbReference type="Proteomes" id="UP000758603">
    <property type="component" value="Unassembled WGS sequence"/>
</dbReference>
<keyword evidence="3" id="KW-0456">Lyase</keyword>
<organism evidence="3 4">
    <name type="scientific">Truncatella angustata</name>
    <dbReference type="NCBI Taxonomy" id="152316"/>
    <lineage>
        <taxon>Eukaryota</taxon>
        <taxon>Fungi</taxon>
        <taxon>Dikarya</taxon>
        <taxon>Ascomycota</taxon>
        <taxon>Pezizomycotina</taxon>
        <taxon>Sordariomycetes</taxon>
        <taxon>Xylariomycetidae</taxon>
        <taxon>Amphisphaeriales</taxon>
        <taxon>Sporocadaceae</taxon>
        <taxon>Truncatella</taxon>
    </lineage>
</organism>
<dbReference type="Pfam" id="PF12708">
    <property type="entry name" value="Pect-lyase_RHGA_epim"/>
    <property type="match status" value="1"/>
</dbReference>
<feature type="domain" description="Rhamnogalacturonase A/B/Epimerase-like pectate lyase" evidence="2">
    <location>
        <begin position="18"/>
        <end position="115"/>
    </location>
</feature>
<dbReference type="RefSeq" id="XP_045951802.1">
    <property type="nucleotide sequence ID" value="XM_046108371.1"/>
</dbReference>
<dbReference type="InterPro" id="IPR011050">
    <property type="entry name" value="Pectin_lyase_fold/virulence"/>
</dbReference>
<evidence type="ECO:0000259" key="2">
    <source>
        <dbReference type="Pfam" id="PF12708"/>
    </source>
</evidence>
<comment type="caution">
    <text evidence="3">The sequence shown here is derived from an EMBL/GenBank/DDBJ whole genome shotgun (WGS) entry which is preliminary data.</text>
</comment>
<evidence type="ECO:0000256" key="1">
    <source>
        <dbReference type="SAM" id="MobiDB-lite"/>
    </source>
</evidence>
<feature type="compositionally biased region" description="Polar residues" evidence="1">
    <location>
        <begin position="234"/>
        <end position="243"/>
    </location>
</feature>
<evidence type="ECO:0000313" key="3">
    <source>
        <dbReference type="EMBL" id="KAH6645288.1"/>
    </source>
</evidence>
<dbReference type="EMBL" id="JAGPXC010000011">
    <property type="protein sequence ID" value="KAH6645288.1"/>
    <property type="molecule type" value="Genomic_DNA"/>
</dbReference>
<accession>A0A9P8RFY2</accession>
<dbReference type="GeneID" id="70137262"/>
<dbReference type="InterPro" id="IPR024535">
    <property type="entry name" value="RHGA/B-epi-like_pectate_lyase"/>
</dbReference>
<sequence>MAGEGYQFFRSVTDLGADLGADSTGKSDASEAINAAVSSWNAEPTGGDSARRGEECGNTFTQGAIVYFQSGTYKLCTPVIQLNYTQFIGDANDPPTIKGCEIFQRIALVDTDPYCAPCDDLGLHTVGSSVSSGIVTGSGETGCNSFNNALLAEVVVEQSDQSHIIYLYDNADCSIPYVYNCTYLDYTSASPSGGPGGVEDVYLGLGSNSNHYRPFLSHSVQSPHKVTDDENMAAATSGSDELG</sequence>
<dbReference type="SUPFAM" id="SSF51126">
    <property type="entry name" value="Pectin lyase-like"/>
    <property type="match status" value="1"/>
</dbReference>
<dbReference type="Gene3D" id="2.160.20.10">
    <property type="entry name" value="Single-stranded right-handed beta-helix, Pectin lyase-like"/>
    <property type="match status" value="1"/>
</dbReference>
<dbReference type="OrthoDB" id="4773114at2759"/>
<gene>
    <name evidence="3" type="ORF">BKA67DRAFT_664391</name>
</gene>
<dbReference type="GO" id="GO:0016829">
    <property type="term" value="F:lyase activity"/>
    <property type="evidence" value="ECO:0007669"/>
    <property type="project" value="UniProtKB-KW"/>
</dbReference>